<keyword evidence="2" id="KW-1185">Reference proteome</keyword>
<accession>A0A9D4MGI3</accession>
<reference evidence="1" key="1">
    <citation type="journal article" date="2019" name="bioRxiv">
        <title>The Genome of the Zebra Mussel, Dreissena polymorpha: A Resource for Invasive Species Research.</title>
        <authorList>
            <person name="McCartney M.A."/>
            <person name="Auch B."/>
            <person name="Kono T."/>
            <person name="Mallez S."/>
            <person name="Zhang Y."/>
            <person name="Obille A."/>
            <person name="Becker A."/>
            <person name="Abrahante J.E."/>
            <person name="Garbe J."/>
            <person name="Badalamenti J.P."/>
            <person name="Herman A."/>
            <person name="Mangelson H."/>
            <person name="Liachko I."/>
            <person name="Sullivan S."/>
            <person name="Sone E.D."/>
            <person name="Koren S."/>
            <person name="Silverstein K.A.T."/>
            <person name="Beckman K.B."/>
            <person name="Gohl D.M."/>
        </authorList>
    </citation>
    <scope>NUCLEOTIDE SEQUENCE</scope>
    <source>
        <strain evidence="1">Duluth1</strain>
        <tissue evidence="1">Whole animal</tissue>
    </source>
</reference>
<proteinExistence type="predicted"/>
<name>A0A9D4MGI3_DREPO</name>
<dbReference type="AlphaFoldDB" id="A0A9D4MGI3"/>
<evidence type="ECO:0000313" key="2">
    <source>
        <dbReference type="Proteomes" id="UP000828390"/>
    </source>
</evidence>
<organism evidence="1 2">
    <name type="scientific">Dreissena polymorpha</name>
    <name type="common">Zebra mussel</name>
    <name type="synonym">Mytilus polymorpha</name>
    <dbReference type="NCBI Taxonomy" id="45954"/>
    <lineage>
        <taxon>Eukaryota</taxon>
        <taxon>Metazoa</taxon>
        <taxon>Spiralia</taxon>
        <taxon>Lophotrochozoa</taxon>
        <taxon>Mollusca</taxon>
        <taxon>Bivalvia</taxon>
        <taxon>Autobranchia</taxon>
        <taxon>Heteroconchia</taxon>
        <taxon>Euheterodonta</taxon>
        <taxon>Imparidentia</taxon>
        <taxon>Neoheterodontei</taxon>
        <taxon>Myida</taxon>
        <taxon>Dreissenoidea</taxon>
        <taxon>Dreissenidae</taxon>
        <taxon>Dreissena</taxon>
    </lineage>
</organism>
<evidence type="ECO:0000313" key="1">
    <source>
        <dbReference type="EMBL" id="KAH3874947.1"/>
    </source>
</evidence>
<reference evidence="1" key="2">
    <citation type="submission" date="2020-11" db="EMBL/GenBank/DDBJ databases">
        <authorList>
            <person name="McCartney M.A."/>
            <person name="Auch B."/>
            <person name="Kono T."/>
            <person name="Mallez S."/>
            <person name="Becker A."/>
            <person name="Gohl D.M."/>
            <person name="Silverstein K.A.T."/>
            <person name="Koren S."/>
            <person name="Bechman K.B."/>
            <person name="Herman A."/>
            <person name="Abrahante J.E."/>
            <person name="Garbe J."/>
        </authorList>
    </citation>
    <scope>NUCLEOTIDE SEQUENCE</scope>
    <source>
        <strain evidence="1">Duluth1</strain>
        <tissue evidence="1">Whole animal</tissue>
    </source>
</reference>
<dbReference type="EMBL" id="JAIWYP010000002">
    <property type="protein sequence ID" value="KAH3874947.1"/>
    <property type="molecule type" value="Genomic_DNA"/>
</dbReference>
<comment type="caution">
    <text evidence="1">The sequence shown here is derived from an EMBL/GenBank/DDBJ whole genome shotgun (WGS) entry which is preliminary data.</text>
</comment>
<sequence length="69" mass="8171">MILFNAFKSVTQADALQRRPEYSDEEAPRERSLSATKETGFHFKVNLKYYESKEKAFHLNERLDCLRSE</sequence>
<protein>
    <submittedName>
        <fullName evidence="1">Uncharacterized protein</fullName>
    </submittedName>
</protein>
<dbReference type="Proteomes" id="UP000828390">
    <property type="component" value="Unassembled WGS sequence"/>
</dbReference>
<gene>
    <name evidence="1" type="ORF">DPMN_038204</name>
</gene>